<dbReference type="PANTHER" id="PTHR33602:SF1">
    <property type="entry name" value="REGULATORY PROTEIN RECX FAMILY PROTEIN"/>
    <property type="match status" value="1"/>
</dbReference>
<comment type="subcellular location">
    <subcellularLocation>
        <location evidence="1">Cytoplasm</location>
    </subcellularLocation>
</comment>
<gene>
    <name evidence="7" type="ORF">S01H1_13555</name>
</gene>
<dbReference type="InterPro" id="IPR003783">
    <property type="entry name" value="Regulatory_RecX"/>
</dbReference>
<proteinExistence type="inferred from homology"/>
<dbReference type="Pfam" id="PF21981">
    <property type="entry name" value="RecX_HTH3"/>
    <property type="match status" value="1"/>
</dbReference>
<dbReference type="PANTHER" id="PTHR33602">
    <property type="entry name" value="REGULATORY PROTEIN RECX FAMILY PROTEIN"/>
    <property type="match status" value="1"/>
</dbReference>
<feature type="domain" description="RecX second three-helical" evidence="5">
    <location>
        <begin position="28"/>
        <end position="68"/>
    </location>
</feature>
<dbReference type="AlphaFoldDB" id="X0TL06"/>
<evidence type="ECO:0000256" key="3">
    <source>
        <dbReference type="ARBA" id="ARBA00018111"/>
    </source>
</evidence>
<dbReference type="Pfam" id="PF02631">
    <property type="entry name" value="RecX_HTH2"/>
    <property type="match status" value="1"/>
</dbReference>
<evidence type="ECO:0000256" key="2">
    <source>
        <dbReference type="ARBA" id="ARBA00009695"/>
    </source>
</evidence>
<dbReference type="Gene3D" id="1.10.10.10">
    <property type="entry name" value="Winged helix-like DNA-binding domain superfamily/Winged helix DNA-binding domain"/>
    <property type="match status" value="2"/>
</dbReference>
<sequence>MQRLKVKGFASKVIAKTVKYLSELDYLNDENFARAWVQTKMRLKPAGWPLLRYQLRQKGVADEITEKVISDFAGRYDEIDVARKVAASRRPRYKGIESLKLKRRLYDYLRRRGFSQETIRQVVE</sequence>
<dbReference type="GO" id="GO:0006282">
    <property type="term" value="P:regulation of DNA repair"/>
    <property type="evidence" value="ECO:0007669"/>
    <property type="project" value="InterPro"/>
</dbReference>
<dbReference type="InterPro" id="IPR036388">
    <property type="entry name" value="WH-like_DNA-bd_sf"/>
</dbReference>
<evidence type="ECO:0000259" key="5">
    <source>
        <dbReference type="Pfam" id="PF02631"/>
    </source>
</evidence>
<comment type="similarity">
    <text evidence="2">Belongs to the RecX family.</text>
</comment>
<protein>
    <recommendedName>
        <fullName evidence="3">Regulatory protein RecX</fullName>
    </recommendedName>
</protein>
<evidence type="ECO:0000256" key="1">
    <source>
        <dbReference type="ARBA" id="ARBA00004496"/>
    </source>
</evidence>
<reference evidence="7" key="1">
    <citation type="journal article" date="2014" name="Front. Microbiol.">
        <title>High frequency of phylogenetically diverse reductive dehalogenase-homologous genes in deep subseafloor sedimentary metagenomes.</title>
        <authorList>
            <person name="Kawai M."/>
            <person name="Futagami T."/>
            <person name="Toyoda A."/>
            <person name="Takaki Y."/>
            <person name="Nishi S."/>
            <person name="Hori S."/>
            <person name="Arai W."/>
            <person name="Tsubouchi T."/>
            <person name="Morono Y."/>
            <person name="Uchiyama I."/>
            <person name="Ito T."/>
            <person name="Fujiyama A."/>
            <person name="Inagaki F."/>
            <person name="Takami H."/>
        </authorList>
    </citation>
    <scope>NUCLEOTIDE SEQUENCE</scope>
    <source>
        <strain evidence="7">Expedition CK06-06</strain>
    </source>
</reference>
<keyword evidence="4" id="KW-0963">Cytoplasm</keyword>
<feature type="domain" description="RecX third three-helical" evidence="6">
    <location>
        <begin position="77"/>
        <end position="123"/>
    </location>
</feature>
<comment type="caution">
    <text evidence="7">The sequence shown here is derived from an EMBL/GenBank/DDBJ whole genome shotgun (WGS) entry which is preliminary data.</text>
</comment>
<dbReference type="InterPro" id="IPR053924">
    <property type="entry name" value="RecX_HTH_2nd"/>
</dbReference>
<evidence type="ECO:0000313" key="7">
    <source>
        <dbReference type="EMBL" id="GAF76770.1"/>
    </source>
</evidence>
<accession>X0TL06</accession>
<organism evidence="7">
    <name type="scientific">marine sediment metagenome</name>
    <dbReference type="NCBI Taxonomy" id="412755"/>
    <lineage>
        <taxon>unclassified sequences</taxon>
        <taxon>metagenomes</taxon>
        <taxon>ecological metagenomes</taxon>
    </lineage>
</organism>
<name>X0TL06_9ZZZZ</name>
<dbReference type="GO" id="GO:0005737">
    <property type="term" value="C:cytoplasm"/>
    <property type="evidence" value="ECO:0007669"/>
    <property type="project" value="UniProtKB-SubCell"/>
</dbReference>
<dbReference type="InterPro" id="IPR053925">
    <property type="entry name" value="RecX_HTH_3rd"/>
</dbReference>
<evidence type="ECO:0000259" key="6">
    <source>
        <dbReference type="Pfam" id="PF21981"/>
    </source>
</evidence>
<evidence type="ECO:0000256" key="4">
    <source>
        <dbReference type="ARBA" id="ARBA00022490"/>
    </source>
</evidence>
<dbReference type="EMBL" id="BARS01006997">
    <property type="protein sequence ID" value="GAF76770.1"/>
    <property type="molecule type" value="Genomic_DNA"/>
</dbReference>